<feature type="binding site" description="axial binding residue" evidence="3">
    <location>
        <position position="700"/>
    </location>
    <ligand>
        <name>heme</name>
        <dbReference type="ChEBI" id="CHEBI:30413"/>
    </ligand>
    <ligandPart>
        <name>Fe</name>
        <dbReference type="ChEBI" id="CHEBI:18248"/>
    </ligandPart>
</feature>
<evidence type="ECO:0000256" key="3">
    <source>
        <dbReference type="PIRSR" id="PIRSR602401-1"/>
    </source>
</evidence>
<dbReference type="PRINTS" id="PR00385">
    <property type="entry name" value="P450"/>
</dbReference>
<keyword evidence="2" id="KW-0503">Monooxygenase</keyword>
<keyword evidence="3" id="KW-0479">Metal-binding</keyword>
<comment type="similarity">
    <text evidence="1">Belongs to the cytochrome P450 family.</text>
</comment>
<organism evidence="6">
    <name type="scientific">Nippostrongylus brasiliensis</name>
    <name type="common">Rat hookworm</name>
    <dbReference type="NCBI Taxonomy" id="27835"/>
    <lineage>
        <taxon>Eukaryota</taxon>
        <taxon>Metazoa</taxon>
        <taxon>Ecdysozoa</taxon>
        <taxon>Nematoda</taxon>
        <taxon>Chromadorea</taxon>
        <taxon>Rhabditida</taxon>
        <taxon>Rhabditina</taxon>
        <taxon>Rhabditomorpha</taxon>
        <taxon>Strongyloidea</taxon>
        <taxon>Heligmosomidae</taxon>
        <taxon>Nippostrongylus</taxon>
    </lineage>
</organism>
<reference evidence="6" key="1">
    <citation type="submission" date="2016-04" db="UniProtKB">
        <authorList>
            <consortium name="WormBaseParasite"/>
        </authorList>
    </citation>
    <scope>IDENTIFICATION</scope>
</reference>
<dbReference type="Gene3D" id="1.10.630.10">
    <property type="entry name" value="Cytochrome P450"/>
    <property type="match status" value="4"/>
</dbReference>
<dbReference type="PROSITE" id="PS00086">
    <property type="entry name" value="CYTOCHROME_P450"/>
    <property type="match status" value="2"/>
</dbReference>
<dbReference type="STRING" id="27835.A0A158R0A0"/>
<evidence type="ECO:0000313" key="6">
    <source>
        <dbReference type="WBParaSite" id="NBR_0001143201-mRNA-1"/>
    </source>
</evidence>
<evidence type="ECO:0000256" key="2">
    <source>
        <dbReference type="ARBA" id="ARBA00023033"/>
    </source>
</evidence>
<dbReference type="Pfam" id="PF00067">
    <property type="entry name" value="p450"/>
    <property type="match status" value="4"/>
</dbReference>
<evidence type="ECO:0000313" key="5">
    <source>
        <dbReference type="Proteomes" id="UP000271162"/>
    </source>
</evidence>
<dbReference type="InterPro" id="IPR002401">
    <property type="entry name" value="Cyt_P450_E_grp-I"/>
</dbReference>
<reference evidence="4 5" key="2">
    <citation type="submission" date="2018-11" db="EMBL/GenBank/DDBJ databases">
        <authorList>
            <consortium name="Pathogen Informatics"/>
        </authorList>
    </citation>
    <scope>NUCLEOTIDE SEQUENCE [LARGE SCALE GENOMIC DNA]</scope>
</reference>
<evidence type="ECO:0000256" key="1">
    <source>
        <dbReference type="ARBA" id="ARBA00010617"/>
    </source>
</evidence>
<dbReference type="WBParaSite" id="NBR_0001143201-mRNA-1">
    <property type="protein sequence ID" value="NBR_0001143201-mRNA-1"/>
    <property type="gene ID" value="NBR_0001143201"/>
</dbReference>
<accession>A0A158R0A0</accession>
<dbReference type="PRINTS" id="PR00463">
    <property type="entry name" value="EP450I"/>
</dbReference>
<proteinExistence type="inferred from homology"/>
<dbReference type="GO" id="GO:0005506">
    <property type="term" value="F:iron ion binding"/>
    <property type="evidence" value="ECO:0007669"/>
    <property type="project" value="InterPro"/>
</dbReference>
<dbReference type="InterPro" id="IPR017972">
    <property type="entry name" value="Cyt_P450_CS"/>
</dbReference>
<keyword evidence="3" id="KW-0408">Iron</keyword>
<dbReference type="AlphaFoldDB" id="A0A158R0A0"/>
<evidence type="ECO:0000313" key="4">
    <source>
        <dbReference type="EMBL" id="VDL75022.1"/>
    </source>
</evidence>
<dbReference type="Proteomes" id="UP000271162">
    <property type="component" value="Unassembled WGS sequence"/>
</dbReference>
<comment type="cofactor">
    <cofactor evidence="3">
        <name>heme</name>
        <dbReference type="ChEBI" id="CHEBI:30413"/>
    </cofactor>
</comment>
<dbReference type="InterPro" id="IPR036396">
    <property type="entry name" value="Cyt_P450_sf"/>
</dbReference>
<keyword evidence="3" id="KW-0349">Heme</keyword>
<sequence>MLFSIALIAFSSLFVLYVWRYYENVKRYPNGPRPYPFIGNLLSLDIHRIHDEIPKLSKAYGSVFTLWLPRPYVVLTDHRSIKEAFVTKGDDFAGRPGMFPESGENWKEQRRLSLHILRDFGMGKNLMEQQVTELFKELRASKLTLIGQVFPAIYRLPFVGYMAKDRIHNLLSGTRRLIIEDCDRALKSYSPDQEPECLAQAYFQKMQSNPNLNHDNLLNVCSDFFLAGMETTTTTLRWSTLLLASNLEAQRRTEYVLQVNDAVHERRANIIQQNVTHRTVKETSVGGFKIPPDTFILGDIHHVLGYSPVYKDAHEFRPERFLMDDGITVNKEAVEQLCPFSIGKRQCAGEALARVELFVGVVTLLQHYRFDFRNMHKEIAKISKVYGSVFTIWLPKPYVVITDYKCIKEAFATKGDDFSGRPTVFPINILQSTENGGVLNSQGENWREQRRASLHILRDFGMGRNLMEEQVKSKLPFIGQVFPFVYRLPIVGYLAKDRFEHMISGTKRAIKDDVARALKSYSPDREPECFVQAYYQRMQSNPTLNFENLLDVCMDFFVAGMESTTTMLRWSTLLLATYPEVQEKMRKEILSVIGPEASPRTAYRQRMPYTNATINELQRFANIVPMNVVHRTVQDTSVGHFKIPADTLVLGEIHQVLAHSPVYKDAHEFRPERFLMEDGITANKDAVEQFCPFSIGKRQCAGEALARVELFVGLITLLQHYKIEPVKAHPVDLEPIPGIVLFPKLQPLRLVPLTH</sequence>
<protein>
    <submittedName>
        <fullName evidence="6">Cytochrome P450</fullName>
    </submittedName>
</protein>
<dbReference type="SUPFAM" id="SSF48264">
    <property type="entry name" value="Cytochrome P450"/>
    <property type="match status" value="2"/>
</dbReference>
<dbReference type="PANTHER" id="PTHR24284">
    <property type="entry name" value="CYTOCHROME P450 FAMILY"/>
    <property type="match status" value="1"/>
</dbReference>
<dbReference type="InterPro" id="IPR001128">
    <property type="entry name" value="Cyt_P450"/>
</dbReference>
<dbReference type="GO" id="GO:0004497">
    <property type="term" value="F:monooxygenase activity"/>
    <property type="evidence" value="ECO:0007669"/>
    <property type="project" value="UniProtKB-KW"/>
</dbReference>
<dbReference type="EMBL" id="UYSL01020523">
    <property type="protein sequence ID" value="VDL75022.1"/>
    <property type="molecule type" value="Genomic_DNA"/>
</dbReference>
<dbReference type="OMA" id="VHALYEM"/>
<name>A0A158R0A0_NIPBR</name>
<dbReference type="PANTHER" id="PTHR24284:SF1">
    <property type="entry name" value="CYTOCHROME P450 FAMILY"/>
    <property type="match status" value="1"/>
</dbReference>
<dbReference type="GO" id="GO:0016705">
    <property type="term" value="F:oxidoreductase activity, acting on paired donors, with incorporation or reduction of molecular oxygen"/>
    <property type="evidence" value="ECO:0007669"/>
    <property type="project" value="InterPro"/>
</dbReference>
<keyword evidence="2" id="KW-0560">Oxidoreductase</keyword>
<dbReference type="GO" id="GO:0020037">
    <property type="term" value="F:heme binding"/>
    <property type="evidence" value="ECO:0007669"/>
    <property type="project" value="InterPro"/>
</dbReference>
<keyword evidence="5" id="KW-1185">Reference proteome</keyword>
<gene>
    <name evidence="4" type="ORF">NBR_LOCUS11433</name>
</gene>